<feature type="transmembrane region" description="Helical" evidence="8">
    <location>
        <begin position="423"/>
        <end position="444"/>
    </location>
</feature>
<feature type="transmembrane region" description="Helical" evidence="8">
    <location>
        <begin position="353"/>
        <end position="371"/>
    </location>
</feature>
<evidence type="ECO:0000313" key="12">
    <source>
        <dbReference type="EMBL" id="KXT07496.1"/>
    </source>
</evidence>
<evidence type="ECO:0000256" key="4">
    <source>
        <dbReference type="ARBA" id="ARBA00022982"/>
    </source>
</evidence>
<organism evidence="12 13">
    <name type="scientific">Pseudocercospora eumusae</name>
    <dbReference type="NCBI Taxonomy" id="321146"/>
    <lineage>
        <taxon>Eukaryota</taxon>
        <taxon>Fungi</taxon>
        <taxon>Dikarya</taxon>
        <taxon>Ascomycota</taxon>
        <taxon>Pezizomycotina</taxon>
        <taxon>Dothideomycetes</taxon>
        <taxon>Dothideomycetidae</taxon>
        <taxon>Mycosphaerellales</taxon>
        <taxon>Mycosphaerellaceae</taxon>
        <taxon>Pseudocercospora</taxon>
    </lineage>
</organism>
<evidence type="ECO:0000256" key="5">
    <source>
        <dbReference type="ARBA" id="ARBA00022989"/>
    </source>
</evidence>
<evidence type="ECO:0008006" key="14">
    <source>
        <dbReference type="Google" id="ProtNLM"/>
    </source>
</evidence>
<evidence type="ECO:0000259" key="11">
    <source>
        <dbReference type="SMART" id="SM00665"/>
    </source>
</evidence>
<accession>A0A139HYF7</accession>
<dbReference type="GO" id="GO:0016020">
    <property type="term" value="C:membrane"/>
    <property type="evidence" value="ECO:0007669"/>
    <property type="project" value="UniProtKB-SubCell"/>
</dbReference>
<dbReference type="PANTHER" id="PTHR47797">
    <property type="entry name" value="DEHYDROGENASE, PUTATIVE (AFU_ORTHOLOGUE AFUA_8G05805)-RELATED"/>
    <property type="match status" value="1"/>
</dbReference>
<dbReference type="SMART" id="SM00664">
    <property type="entry name" value="DoH"/>
    <property type="match status" value="1"/>
</dbReference>
<dbReference type="EMBL" id="LFZN01000002">
    <property type="protein sequence ID" value="KXT07496.1"/>
    <property type="molecule type" value="Genomic_DNA"/>
</dbReference>
<protein>
    <recommendedName>
        <fullName evidence="14">Cytochrome b561 domain-containing protein</fullName>
    </recommendedName>
</protein>
<feature type="domain" description="DOMON" evidence="10">
    <location>
        <begin position="60"/>
        <end position="151"/>
    </location>
</feature>
<dbReference type="OrthoDB" id="339151at2759"/>
<dbReference type="SUPFAM" id="SSF49344">
    <property type="entry name" value="CBD9-like"/>
    <property type="match status" value="1"/>
</dbReference>
<sequence>MKTVYATLALSLGLTAYAQSIAKTCPESDICYSLNIPESTASSGNGNIFFQLSAPTTYTWVALGQGSSMSGSNIFVMYTSADGKNVTVSPRLGTGHVEPQHDTDAQVELLEGSGVANGKMIANVRCRNCNSWSGGKMDFTDSSSDWIYAYKSGNSMNSDDLSASISRHDNASPFTWNMASAKGGDSVNPFVSSSSGTATSSGSSTATSSCIARPTSAEIAPPSGSDCPTAWPSQFSTSWPTARPTWAASCFVSGQSSWPTNAPWNQNNNEKRDTSNLPYCENSDSPSNSDTSSATFANNAAPFGGDYETGNRIISAHGALASLAFIGIFPIGGILIRVANFTGLIWVHAGMQALAYLIYIVAFGMGVYLMSQLRHSITTHAHPILGGILFLVLLSQPLSGFLHHRLFKKYARRTAWSYAHLSVGRIAIPLGMINGGLGLALAGAGTGAKAAYAVVAVIMAFAYVASIVIGERRRRNNQPPTYGQATRLKDERDAPIALTEHFGKSRS</sequence>
<keyword evidence="6 8" id="KW-0472">Membrane</keyword>
<evidence type="ECO:0000259" key="10">
    <source>
        <dbReference type="SMART" id="SM00664"/>
    </source>
</evidence>
<evidence type="ECO:0000256" key="1">
    <source>
        <dbReference type="ARBA" id="ARBA00004370"/>
    </source>
</evidence>
<dbReference type="AlphaFoldDB" id="A0A139HYF7"/>
<keyword evidence="9" id="KW-0732">Signal</keyword>
<evidence type="ECO:0000256" key="8">
    <source>
        <dbReference type="SAM" id="Phobius"/>
    </source>
</evidence>
<name>A0A139HYF7_9PEZI</name>
<dbReference type="CDD" id="cd09630">
    <property type="entry name" value="CDH_like_cytochrome"/>
    <property type="match status" value="1"/>
</dbReference>
<dbReference type="Pfam" id="PF16010">
    <property type="entry name" value="CDH-cyt"/>
    <property type="match status" value="1"/>
</dbReference>
<feature type="chain" id="PRO_5007806972" description="Cytochrome b561 domain-containing protein" evidence="9">
    <location>
        <begin position="19"/>
        <end position="507"/>
    </location>
</feature>
<evidence type="ECO:0000256" key="6">
    <source>
        <dbReference type="ARBA" id="ARBA00023136"/>
    </source>
</evidence>
<feature type="domain" description="Cytochrome b561" evidence="11">
    <location>
        <begin position="316"/>
        <end position="439"/>
    </location>
</feature>
<keyword evidence="2" id="KW-0813">Transport</keyword>
<reference evidence="12 13" key="1">
    <citation type="submission" date="2015-07" db="EMBL/GenBank/DDBJ databases">
        <title>Comparative genomics of the Sigatoka disease complex on banana suggests a link between parallel evolutionary changes in Pseudocercospora fijiensis and Pseudocercospora eumusae and increased virulence on the banana host.</title>
        <authorList>
            <person name="Chang T.-C."/>
            <person name="Salvucci A."/>
            <person name="Crous P.W."/>
            <person name="Stergiopoulos I."/>
        </authorList>
    </citation>
    <scope>NUCLEOTIDE SEQUENCE [LARGE SCALE GENOMIC DNA]</scope>
    <source>
        <strain evidence="12 13">CBS 114824</strain>
    </source>
</reference>
<evidence type="ECO:0000256" key="9">
    <source>
        <dbReference type="SAM" id="SignalP"/>
    </source>
</evidence>
<keyword evidence="3 8" id="KW-0812">Transmembrane</keyword>
<dbReference type="SMART" id="SM00665">
    <property type="entry name" value="B561"/>
    <property type="match status" value="1"/>
</dbReference>
<keyword evidence="13" id="KW-1185">Reference proteome</keyword>
<evidence type="ECO:0000256" key="3">
    <source>
        <dbReference type="ARBA" id="ARBA00022692"/>
    </source>
</evidence>
<comment type="caution">
    <text evidence="12">The sequence shown here is derived from an EMBL/GenBank/DDBJ whole genome shotgun (WGS) entry which is preliminary data.</text>
</comment>
<dbReference type="InterPro" id="IPR006593">
    <property type="entry name" value="Cyt_b561/ferric_Rdtase_TM"/>
</dbReference>
<gene>
    <name evidence="12" type="ORF">AC578_484</name>
</gene>
<keyword evidence="5 8" id="KW-1133">Transmembrane helix</keyword>
<dbReference type="InterPro" id="IPR005018">
    <property type="entry name" value="DOMON_domain"/>
</dbReference>
<dbReference type="STRING" id="321146.A0A139HYF7"/>
<feature type="signal peptide" evidence="9">
    <location>
        <begin position="1"/>
        <end position="18"/>
    </location>
</feature>
<comment type="subcellular location">
    <subcellularLocation>
        <location evidence="1">Membrane</location>
    </subcellularLocation>
</comment>
<dbReference type="Gene3D" id="2.60.40.1210">
    <property type="entry name" value="Cellobiose dehydrogenase, cytochrome domain"/>
    <property type="match status" value="1"/>
</dbReference>
<feature type="compositionally biased region" description="Low complexity" evidence="7">
    <location>
        <begin position="282"/>
        <end position="293"/>
    </location>
</feature>
<dbReference type="CDD" id="cd08760">
    <property type="entry name" value="Cyt_b561_FRRS1_like"/>
    <property type="match status" value="1"/>
</dbReference>
<dbReference type="InterPro" id="IPR015920">
    <property type="entry name" value="Cellobiose_DH-like_cyt"/>
</dbReference>
<evidence type="ECO:0000256" key="2">
    <source>
        <dbReference type="ARBA" id="ARBA00022448"/>
    </source>
</evidence>
<dbReference type="Proteomes" id="UP000070133">
    <property type="component" value="Unassembled WGS sequence"/>
</dbReference>
<dbReference type="Gene3D" id="1.20.120.1770">
    <property type="match status" value="1"/>
</dbReference>
<evidence type="ECO:0000313" key="13">
    <source>
        <dbReference type="Proteomes" id="UP000070133"/>
    </source>
</evidence>
<evidence type="ECO:0000256" key="7">
    <source>
        <dbReference type="SAM" id="MobiDB-lite"/>
    </source>
</evidence>
<feature type="transmembrane region" description="Helical" evidence="8">
    <location>
        <begin position="450"/>
        <end position="469"/>
    </location>
</feature>
<proteinExistence type="predicted"/>
<dbReference type="PANTHER" id="PTHR47797:SF1">
    <property type="entry name" value="CYTOCHROME B561 DOMAIN-CONTAINING PROTEIN-RELATED"/>
    <property type="match status" value="1"/>
</dbReference>
<feature type="transmembrane region" description="Helical" evidence="8">
    <location>
        <begin position="319"/>
        <end position="341"/>
    </location>
</feature>
<feature type="region of interest" description="Disordered" evidence="7">
    <location>
        <begin position="260"/>
        <end position="294"/>
    </location>
</feature>
<keyword evidence="4" id="KW-0249">Electron transport</keyword>
<feature type="transmembrane region" description="Helical" evidence="8">
    <location>
        <begin position="383"/>
        <end position="402"/>
    </location>
</feature>